<reference evidence="1 2" key="1">
    <citation type="submission" date="2016-04" db="EMBL/GenBank/DDBJ databases">
        <authorList>
            <person name="Peeters C."/>
        </authorList>
    </citation>
    <scope>NUCLEOTIDE SEQUENCE [LARGE SCALE GENOMIC DNA]</scope>
    <source>
        <strain evidence="1">LMG 29311</strain>
    </source>
</reference>
<gene>
    <name evidence="1" type="ORF">UA18_02294</name>
</gene>
<evidence type="ECO:0008006" key="3">
    <source>
        <dbReference type="Google" id="ProtNLM"/>
    </source>
</evidence>
<sequence length="114" mass="11819">MNGQAGNDMNGNKRQRNGWAARIALAGAIAWTAAGAGVARAQATATASDVGRSTTEWLSMQRDNRAAAPTQPLLGDVASLVYQRYLESFKHKIPESMGTQVGAAGMSGGGQNAQ</sequence>
<accession>A0ABD7LJ14</accession>
<dbReference type="InterPro" id="IPR022053">
    <property type="entry name" value="DUF3613"/>
</dbReference>
<dbReference type="EMBL" id="FKJW01000003">
    <property type="protein sequence ID" value="SAK19755.1"/>
    <property type="molecule type" value="Genomic_DNA"/>
</dbReference>
<proteinExistence type="predicted"/>
<dbReference type="Pfam" id="PF12266">
    <property type="entry name" value="DUF3613"/>
    <property type="match status" value="1"/>
</dbReference>
<dbReference type="Proteomes" id="UP000196218">
    <property type="component" value="Unassembled WGS sequence"/>
</dbReference>
<name>A0ABD7LJ14_9BURK</name>
<protein>
    <recommendedName>
        <fullName evidence="3">DUF3613 domain-containing protein</fullName>
    </recommendedName>
</protein>
<dbReference type="AlphaFoldDB" id="A0ABD7LJ14"/>
<evidence type="ECO:0000313" key="2">
    <source>
        <dbReference type="Proteomes" id="UP000196218"/>
    </source>
</evidence>
<evidence type="ECO:0000313" key="1">
    <source>
        <dbReference type="EMBL" id="SAK19755.1"/>
    </source>
</evidence>
<comment type="caution">
    <text evidence="1">The sequence shown here is derived from an EMBL/GenBank/DDBJ whole genome shotgun (WGS) entry which is preliminary data.</text>
</comment>
<organism evidence="1 2">
    <name type="scientific">Burkholderia multivorans</name>
    <dbReference type="NCBI Taxonomy" id="87883"/>
    <lineage>
        <taxon>Bacteria</taxon>
        <taxon>Pseudomonadati</taxon>
        <taxon>Pseudomonadota</taxon>
        <taxon>Betaproteobacteria</taxon>
        <taxon>Burkholderiales</taxon>
        <taxon>Burkholderiaceae</taxon>
        <taxon>Burkholderia</taxon>
        <taxon>Burkholderia cepacia complex</taxon>
    </lineage>
</organism>